<evidence type="ECO:0000256" key="1">
    <source>
        <dbReference type="SAM" id="SignalP"/>
    </source>
</evidence>
<sequence>MTRIYLLAFLALLSLSAHADWIEQSNRYAMQVLERQASVEPETVAAYGLSRFDAEVAHIGPGSHQRQLALYRELLAAIDGWRESEKNTRVIQDLEIMASAMQGELDTLQLEHQYLLPYVDLHAFLFNSFRSLLDPRVDRKRYPAALERLAKYTGQADGVTPITEQARSLTESRRADKTLLGPYRGEVENHLESAPHLLAGLRSVFEDSGLDGWQDGLALLEQQLADYGNWVRETVLPLAREDNRLPEALYVDSLKSYGVMDSPEALIAEGQYSYQLIRSQMQALAMRIAAERGWKDHRLVPVLRELKKQQVPQDELLALYRERLKTVEDIIRREQLVTLPGRDAVIRMASEAEAAAIPASFMSPPQLIDNTGQYGEFVLVQSNPALGPEAQMDDWSHDAMTWALLVHEARPGHELQFSRLVEDGTSLARAIYAFNSANAEGWGLYAESIMQPYLPLEGQLFDLYTRLMRAARMFLDPMVNTGQMSRDEAENFLVEQTALSRPMASSEADRYAFRLPGQATSYYYGYVRLMRLRTEVEIALGDDFSALEFHDFILKQGLLPPALLREAVLQQFGVSRD</sequence>
<dbReference type="PANTHER" id="PTHR33361">
    <property type="entry name" value="GLR0591 PROTEIN"/>
    <property type="match status" value="1"/>
</dbReference>
<gene>
    <name evidence="2" type="ORF">FVW59_12720</name>
</gene>
<dbReference type="OrthoDB" id="9769898at2"/>
<accession>A0A5C8ZRE4</accession>
<feature type="chain" id="PRO_5022902772" evidence="1">
    <location>
        <begin position="20"/>
        <end position="577"/>
    </location>
</feature>
<name>A0A5C8ZRE4_9GAMM</name>
<dbReference type="AlphaFoldDB" id="A0A5C8ZRE4"/>
<dbReference type="Pfam" id="PF05960">
    <property type="entry name" value="DUF885"/>
    <property type="match status" value="1"/>
</dbReference>
<proteinExistence type="predicted"/>
<keyword evidence="1" id="KW-0732">Signal</keyword>
<comment type="caution">
    <text evidence="2">The sequence shown here is derived from an EMBL/GenBank/DDBJ whole genome shotgun (WGS) entry which is preliminary data.</text>
</comment>
<dbReference type="EMBL" id="VRYZ01000005">
    <property type="protein sequence ID" value="TXS91066.1"/>
    <property type="molecule type" value="Genomic_DNA"/>
</dbReference>
<protein>
    <submittedName>
        <fullName evidence="2">DUF885 domain-containing protein</fullName>
    </submittedName>
</protein>
<reference evidence="2 3" key="1">
    <citation type="submission" date="2019-08" db="EMBL/GenBank/DDBJ databases">
        <title>Parahaliea maris sp. nov., isolated from the surface seawater.</title>
        <authorList>
            <person name="Liu Y."/>
        </authorList>
    </citation>
    <scope>NUCLEOTIDE SEQUENCE [LARGE SCALE GENOMIC DNA]</scope>
    <source>
        <strain evidence="2 3">S2-26</strain>
    </source>
</reference>
<feature type="signal peptide" evidence="1">
    <location>
        <begin position="1"/>
        <end position="19"/>
    </location>
</feature>
<dbReference type="InterPro" id="IPR010281">
    <property type="entry name" value="DUF885"/>
</dbReference>
<organism evidence="2 3">
    <name type="scientific">Parahaliea aestuarii</name>
    <dbReference type="NCBI Taxonomy" id="1852021"/>
    <lineage>
        <taxon>Bacteria</taxon>
        <taxon>Pseudomonadati</taxon>
        <taxon>Pseudomonadota</taxon>
        <taxon>Gammaproteobacteria</taxon>
        <taxon>Cellvibrionales</taxon>
        <taxon>Halieaceae</taxon>
        <taxon>Parahaliea</taxon>
    </lineage>
</organism>
<keyword evidence="3" id="KW-1185">Reference proteome</keyword>
<dbReference type="PANTHER" id="PTHR33361:SF2">
    <property type="entry name" value="DUF885 DOMAIN-CONTAINING PROTEIN"/>
    <property type="match status" value="1"/>
</dbReference>
<dbReference type="RefSeq" id="WP_148064722.1">
    <property type="nucleotide sequence ID" value="NZ_VRYZ01000005.1"/>
</dbReference>
<evidence type="ECO:0000313" key="2">
    <source>
        <dbReference type="EMBL" id="TXS91066.1"/>
    </source>
</evidence>
<dbReference type="Proteomes" id="UP000321933">
    <property type="component" value="Unassembled WGS sequence"/>
</dbReference>
<evidence type="ECO:0000313" key="3">
    <source>
        <dbReference type="Proteomes" id="UP000321933"/>
    </source>
</evidence>